<dbReference type="Proteomes" id="UP000095247">
    <property type="component" value="Unassembled WGS sequence"/>
</dbReference>
<proteinExistence type="predicted"/>
<dbReference type="EMBL" id="MDCO01000006">
    <property type="protein sequence ID" value="OEJ15373.1"/>
    <property type="molecule type" value="Genomic_DNA"/>
</dbReference>
<evidence type="ECO:0000313" key="2">
    <source>
        <dbReference type="Proteomes" id="UP000095247"/>
    </source>
</evidence>
<gene>
    <name evidence="1" type="ORF">BFL38_13865</name>
</gene>
<protein>
    <submittedName>
        <fullName evidence="1">Uncharacterized protein</fullName>
    </submittedName>
</protein>
<name>A0A1E5NGV1_9SPIR</name>
<evidence type="ECO:0000313" key="1">
    <source>
        <dbReference type="EMBL" id="OEJ15373.1"/>
    </source>
</evidence>
<sequence>MILIDLKEIFQLHIDWDFKTENKKIVKADIGFRYSPIPVGTFTKKQGSWYIMIDRFITSINNIKFFWEYH</sequence>
<comment type="caution">
    <text evidence="1">The sequence shown here is derived from an EMBL/GenBank/DDBJ whole genome shotgun (WGS) entry which is preliminary data.</text>
</comment>
<accession>A0A1E5NGV1</accession>
<dbReference type="AlphaFoldDB" id="A0A1E5NGV1"/>
<organism evidence="1 2">
    <name type="scientific">Brachyspira hampsonii</name>
    <dbReference type="NCBI Taxonomy" id="1287055"/>
    <lineage>
        <taxon>Bacteria</taxon>
        <taxon>Pseudomonadati</taxon>
        <taxon>Spirochaetota</taxon>
        <taxon>Spirochaetia</taxon>
        <taxon>Brachyspirales</taxon>
        <taxon>Brachyspiraceae</taxon>
        <taxon>Brachyspira</taxon>
    </lineage>
</organism>
<reference evidence="1 2" key="1">
    <citation type="submission" date="2016-08" db="EMBL/GenBank/DDBJ databases">
        <title>Characterization and recognition of Brachyspira hampsonii sp. nov., a novel intestinal spirochete that is pathogenic to pigs.</title>
        <authorList>
            <person name="Mirajkar N."/>
            <person name="La T."/>
            <person name="Phillips N."/>
            <person name="Hampson D."/>
            <person name="Gebhart C."/>
        </authorList>
    </citation>
    <scope>NUCLEOTIDE SEQUENCE [LARGE SCALE GENOMIC DNA]</scope>
    <source>
        <strain evidence="1 2">P280/1</strain>
    </source>
</reference>